<accession>A0A418SDH2</accession>
<dbReference type="RefSeq" id="WP_119839847.1">
    <property type="nucleotide sequence ID" value="NZ_CP060436.1"/>
</dbReference>
<reference evidence="1 2" key="1">
    <citation type="submission" date="2020-08" db="EMBL/GenBank/DDBJ databases">
        <title>Genome sequence of Rhodobacteraceae bacterium Lw-13e.</title>
        <authorList>
            <person name="Poehlein A."/>
            <person name="Wolter L."/>
            <person name="Daniel R."/>
            <person name="Brinkhoff T."/>
        </authorList>
    </citation>
    <scope>NUCLEOTIDE SEQUENCE [LARGE SCALE GENOMIC DNA]</scope>
    <source>
        <strain evidence="1 2">Lw-13e</strain>
    </source>
</reference>
<evidence type="ECO:0000313" key="1">
    <source>
        <dbReference type="EMBL" id="QPM89407.1"/>
    </source>
</evidence>
<keyword evidence="2" id="KW-1185">Reference proteome</keyword>
<name>A0A418SDH2_9RHOB</name>
<dbReference type="AlphaFoldDB" id="A0A418SDH2"/>
<proteinExistence type="predicted"/>
<organism evidence="1 2">
    <name type="scientific">Pseudooceanicola algae</name>
    <dbReference type="NCBI Taxonomy" id="1537215"/>
    <lineage>
        <taxon>Bacteria</taxon>
        <taxon>Pseudomonadati</taxon>
        <taxon>Pseudomonadota</taxon>
        <taxon>Alphaproteobacteria</taxon>
        <taxon>Rhodobacterales</taxon>
        <taxon>Paracoccaceae</taxon>
        <taxon>Pseudooceanicola</taxon>
    </lineage>
</organism>
<dbReference type="Proteomes" id="UP000283786">
    <property type="component" value="Chromosome"/>
</dbReference>
<dbReference type="KEGG" id="palw:PSAL_006260"/>
<dbReference type="EMBL" id="CP060436">
    <property type="protein sequence ID" value="QPM89407.1"/>
    <property type="molecule type" value="Genomic_DNA"/>
</dbReference>
<evidence type="ECO:0000313" key="2">
    <source>
        <dbReference type="Proteomes" id="UP000283786"/>
    </source>
</evidence>
<gene>
    <name evidence="1" type="ORF">PSAL_006260</name>
</gene>
<sequence length="135" mass="15760">MAFDIEEEFAARIAAIEAEPQASTPLDQVRREILFIRDVVHTTGAERNDQMRGLVQIEVDGTASPNSTVERGIIRFRPRAELKPPYFKQKDRTIRVWLDLNHLQHVSLQLSHRKRWLWIGTWPDGYTYADLHSRP</sequence>
<protein>
    <submittedName>
        <fullName evidence="1">Uncharacterized protein</fullName>
    </submittedName>
</protein>
<dbReference type="OrthoDB" id="7849239at2"/>